<feature type="compositionally biased region" description="Acidic residues" evidence="1">
    <location>
        <begin position="338"/>
        <end position="348"/>
    </location>
</feature>
<feature type="region of interest" description="Disordered" evidence="1">
    <location>
        <begin position="245"/>
        <end position="297"/>
    </location>
</feature>
<dbReference type="OrthoDB" id="1717591at2759"/>
<feature type="compositionally biased region" description="Polar residues" evidence="1">
    <location>
        <begin position="167"/>
        <end position="184"/>
    </location>
</feature>
<name>A0A4Y7Q7H1_9AGAM</name>
<evidence type="ECO:0000313" key="4">
    <source>
        <dbReference type="EMBL" id="TDL22849.1"/>
    </source>
</evidence>
<feature type="region of interest" description="Disordered" evidence="1">
    <location>
        <begin position="1"/>
        <end position="231"/>
    </location>
</feature>
<feature type="compositionally biased region" description="Low complexity" evidence="1">
    <location>
        <begin position="599"/>
        <end position="617"/>
    </location>
</feature>
<feature type="compositionally biased region" description="Polar residues" evidence="1">
    <location>
        <begin position="213"/>
        <end position="222"/>
    </location>
</feature>
<feature type="domain" description="UBA" evidence="2">
    <location>
        <begin position="293"/>
        <end position="335"/>
    </location>
</feature>
<dbReference type="Pfam" id="PF22562">
    <property type="entry name" value="UBA_7"/>
    <property type="match status" value="1"/>
</dbReference>
<feature type="region of interest" description="Disordered" evidence="1">
    <location>
        <begin position="336"/>
        <end position="434"/>
    </location>
</feature>
<dbReference type="FunFam" id="1.10.287.110:FF:000002">
    <property type="entry name" value="putative tyrosine-protein phosphatase auxilin isoform X2"/>
    <property type="match status" value="1"/>
</dbReference>
<dbReference type="EMBL" id="ML170173">
    <property type="protein sequence ID" value="TDL22849.1"/>
    <property type="molecule type" value="Genomic_DNA"/>
</dbReference>
<evidence type="ECO:0000313" key="5">
    <source>
        <dbReference type="Proteomes" id="UP000294933"/>
    </source>
</evidence>
<dbReference type="GO" id="GO:0005737">
    <property type="term" value="C:cytoplasm"/>
    <property type="evidence" value="ECO:0007669"/>
    <property type="project" value="TreeGrafter"/>
</dbReference>
<feature type="compositionally biased region" description="Polar residues" evidence="1">
    <location>
        <begin position="43"/>
        <end position="75"/>
    </location>
</feature>
<feature type="region of interest" description="Disordered" evidence="1">
    <location>
        <begin position="477"/>
        <end position="505"/>
    </location>
</feature>
<evidence type="ECO:0000256" key="1">
    <source>
        <dbReference type="SAM" id="MobiDB-lite"/>
    </source>
</evidence>
<dbReference type="PROSITE" id="PS50030">
    <property type="entry name" value="UBA"/>
    <property type="match status" value="1"/>
</dbReference>
<feature type="compositionally biased region" description="Low complexity" evidence="1">
    <location>
        <begin position="200"/>
        <end position="212"/>
    </location>
</feature>
<feature type="region of interest" description="Disordered" evidence="1">
    <location>
        <begin position="517"/>
        <end position="628"/>
    </location>
</feature>
<feature type="region of interest" description="Disordered" evidence="1">
    <location>
        <begin position="794"/>
        <end position="819"/>
    </location>
</feature>
<evidence type="ECO:0008006" key="6">
    <source>
        <dbReference type="Google" id="ProtNLM"/>
    </source>
</evidence>
<dbReference type="SUPFAM" id="SSF46934">
    <property type="entry name" value="UBA-like"/>
    <property type="match status" value="1"/>
</dbReference>
<dbReference type="Gene3D" id="1.10.8.10">
    <property type="entry name" value="DNA helicase RuvA subunit, C-terminal domain"/>
    <property type="match status" value="1"/>
</dbReference>
<feature type="compositionally biased region" description="Low complexity" evidence="1">
    <location>
        <begin position="479"/>
        <end position="489"/>
    </location>
</feature>
<accession>A0A4Y7Q7H1</accession>
<dbReference type="InterPro" id="IPR001623">
    <property type="entry name" value="DnaJ_domain"/>
</dbReference>
<dbReference type="Gene3D" id="1.25.40.10">
    <property type="entry name" value="Tetratricopeptide repeat domain"/>
    <property type="match status" value="1"/>
</dbReference>
<gene>
    <name evidence="4" type="ORF">BD410DRAFT_769877</name>
</gene>
<proteinExistence type="predicted"/>
<sequence length="941" mass="98875">MSDAFADLWNSTAPSKPSAPPQTLATATRATRATPKHDVFSMLASTPSTSQPNSRPITPSLAQLSGQGQPIGQQKSGTGSSTSTGDAFSDLLGGSLSAGKSGNAMMSIAQRQAAVERERKERDAGRRQVVPQETQVWDGLDKFASSGTTQTKPPASQAHDNDWIFDSLTSSAKNASGASTTTPKATGRDDDGWGLSDFASTSTTSTSTVNTSRPNPNGSQSSSDHRPPASLFDALDDIASPAPVDDILGVLSKPPQRPASPLTNQSQTPPPRRPASSTTNNDNGNNRTQYSASPPPHIIGQIVEMGFAPQQARIALAATDTGVNVQEALEILMASADDGGDGEVGGDDGVERESARGASPGGRLHESLLDQDAPAVHSNSKRRRPAAHAPSMPARQLSTGSTASSSSRHDPTPSSASASNSTTATGAGGTAPDLQDRADKLLAQASEIGMSMFSRANAFWREGKEKVVKVYEERAVGGAATSSAAAATTPQRRGTPTGDVGGKIRPKWMMETSGALGVDDEDAGGVVGGFQDDEEDHDAQGGDGGGSAFLVAPVAQKNVNRASPPAARSMSTSGSLFADEPSTYVSPSRRRTPTPTTPPLTSATAPTKSSSSSFRSPSPAPPPTLRIRPTISAPAHVIATSNKHKLAGNEMFKLGRYAEADTLYTQAMASLPSGHLLLVPLHNNRAATRLKTGDHVGSADDCTAVLALIGADDGSGGSFHPTRERKVQREEDWGGVDLGEAVVKAYKRRAEAREARERWDEARKDWERLASVEWAGARVSGDAVANAGRCRKMVRASTEATPPKPRAPPRRGPLASSSSSQTFDAVLKLRSANKAQDDEDLARHELKDVVDAKLTAWKGGKENNLRALIASLDSVLWPALAWQKVGMAELVTNAQVKVRYTKAIAKLHPDKLNSSNTTLEQRMTANGVFSALNDAWNVFKQ</sequence>
<protein>
    <recommendedName>
        <fullName evidence="6">UBA domain-containing protein</fullName>
    </recommendedName>
</protein>
<dbReference type="AlphaFoldDB" id="A0A4Y7Q7H1"/>
<feature type="compositionally biased region" description="Low complexity" evidence="1">
    <location>
        <begin position="76"/>
        <end position="102"/>
    </location>
</feature>
<dbReference type="GO" id="GO:0031982">
    <property type="term" value="C:vesicle"/>
    <property type="evidence" value="ECO:0007669"/>
    <property type="project" value="TreeGrafter"/>
</dbReference>
<dbReference type="InterPro" id="IPR036869">
    <property type="entry name" value="J_dom_sf"/>
</dbReference>
<organism evidence="4 5">
    <name type="scientific">Rickenella mellea</name>
    <dbReference type="NCBI Taxonomy" id="50990"/>
    <lineage>
        <taxon>Eukaryota</taxon>
        <taxon>Fungi</taxon>
        <taxon>Dikarya</taxon>
        <taxon>Basidiomycota</taxon>
        <taxon>Agaricomycotina</taxon>
        <taxon>Agaricomycetes</taxon>
        <taxon>Hymenochaetales</taxon>
        <taxon>Rickenellaceae</taxon>
        <taxon>Rickenella</taxon>
    </lineage>
</organism>
<dbReference type="GO" id="GO:0072583">
    <property type="term" value="P:clathrin-dependent endocytosis"/>
    <property type="evidence" value="ECO:0007669"/>
    <property type="project" value="TreeGrafter"/>
</dbReference>
<dbReference type="SUPFAM" id="SSF46565">
    <property type="entry name" value="Chaperone J-domain"/>
    <property type="match status" value="1"/>
</dbReference>
<dbReference type="InterPro" id="IPR015940">
    <property type="entry name" value="UBA"/>
</dbReference>
<keyword evidence="5" id="KW-1185">Reference proteome</keyword>
<feature type="compositionally biased region" description="Polar residues" evidence="1">
    <location>
        <begin position="280"/>
        <end position="292"/>
    </location>
</feature>
<evidence type="ECO:0000259" key="2">
    <source>
        <dbReference type="PROSITE" id="PS50030"/>
    </source>
</evidence>
<evidence type="ECO:0000259" key="3">
    <source>
        <dbReference type="PROSITE" id="PS50076"/>
    </source>
</evidence>
<dbReference type="InterPro" id="IPR009060">
    <property type="entry name" value="UBA-like_sf"/>
</dbReference>
<feature type="compositionally biased region" description="Polar residues" evidence="1">
    <location>
        <begin position="145"/>
        <end position="154"/>
    </location>
</feature>
<dbReference type="GO" id="GO:0030276">
    <property type="term" value="F:clathrin binding"/>
    <property type="evidence" value="ECO:0007669"/>
    <property type="project" value="TreeGrafter"/>
</dbReference>
<dbReference type="VEuPathDB" id="FungiDB:BD410DRAFT_769877"/>
<dbReference type="STRING" id="50990.A0A4Y7Q7H1"/>
<dbReference type="Gene3D" id="1.10.287.110">
    <property type="entry name" value="DnaJ domain"/>
    <property type="match status" value="1"/>
</dbReference>
<feature type="compositionally biased region" description="Basic and acidic residues" evidence="1">
    <location>
        <begin position="114"/>
        <end position="126"/>
    </location>
</feature>
<reference evidence="4 5" key="1">
    <citation type="submission" date="2018-06" db="EMBL/GenBank/DDBJ databases">
        <title>A transcriptomic atlas of mushroom development highlights an independent origin of complex multicellularity.</title>
        <authorList>
            <consortium name="DOE Joint Genome Institute"/>
            <person name="Krizsan K."/>
            <person name="Almasi E."/>
            <person name="Merenyi Z."/>
            <person name="Sahu N."/>
            <person name="Viragh M."/>
            <person name="Koszo T."/>
            <person name="Mondo S."/>
            <person name="Kiss B."/>
            <person name="Balint B."/>
            <person name="Kues U."/>
            <person name="Barry K."/>
            <person name="Hegedus J.C."/>
            <person name="Henrissat B."/>
            <person name="Johnson J."/>
            <person name="Lipzen A."/>
            <person name="Ohm R."/>
            <person name="Nagy I."/>
            <person name="Pangilinan J."/>
            <person name="Yan J."/>
            <person name="Xiong Y."/>
            <person name="Grigoriev I.V."/>
            <person name="Hibbett D.S."/>
            <person name="Nagy L.G."/>
        </authorList>
    </citation>
    <scope>NUCLEOTIDE SEQUENCE [LARGE SCALE GENOMIC DNA]</scope>
    <source>
        <strain evidence="4 5">SZMC22713</strain>
    </source>
</reference>
<dbReference type="PANTHER" id="PTHR23172">
    <property type="entry name" value="AUXILIN/CYCLIN G-ASSOCIATED KINASE-RELATED"/>
    <property type="match status" value="1"/>
</dbReference>
<dbReference type="InterPro" id="IPR011990">
    <property type="entry name" value="TPR-like_helical_dom_sf"/>
</dbReference>
<dbReference type="Proteomes" id="UP000294933">
    <property type="component" value="Unassembled WGS sequence"/>
</dbReference>
<dbReference type="PROSITE" id="PS50076">
    <property type="entry name" value="DNAJ_2"/>
    <property type="match status" value="1"/>
</dbReference>
<dbReference type="PANTHER" id="PTHR23172:SF19">
    <property type="entry name" value="J DOMAIN-CONTAINING PROTEIN"/>
    <property type="match status" value="1"/>
</dbReference>
<feature type="compositionally biased region" description="Low complexity" evidence="1">
    <location>
        <begin position="398"/>
        <end position="425"/>
    </location>
</feature>
<feature type="domain" description="J" evidence="3">
    <location>
        <begin position="880"/>
        <end position="941"/>
    </location>
</feature>
<dbReference type="GO" id="GO:0072318">
    <property type="term" value="P:clathrin coat disassembly"/>
    <property type="evidence" value="ECO:0007669"/>
    <property type="project" value="TreeGrafter"/>
</dbReference>
<dbReference type="SUPFAM" id="SSF48452">
    <property type="entry name" value="TPR-like"/>
    <property type="match status" value="1"/>
</dbReference>